<accession>A0ACB0JW28</accession>
<evidence type="ECO:0000313" key="2">
    <source>
        <dbReference type="Proteomes" id="UP001177021"/>
    </source>
</evidence>
<protein>
    <submittedName>
        <fullName evidence="1">Uncharacterized protein</fullName>
    </submittedName>
</protein>
<comment type="caution">
    <text evidence="1">The sequence shown here is derived from an EMBL/GenBank/DDBJ whole genome shotgun (WGS) entry which is preliminary data.</text>
</comment>
<dbReference type="Proteomes" id="UP001177021">
    <property type="component" value="Unassembled WGS sequence"/>
</dbReference>
<proteinExistence type="predicted"/>
<sequence length="238" mass="26705">MATNDLKLLGGWFSPFACRVQIALSIKGLDYENIVENLNLKSDLLLQSNPTYKKIPVLIHGEKTICESAIIVQYIDEVWKNNGTSSILPSNAYDKAIARFWVSYIDDKFFNSLRYGLFAQDDESKKKYFEELEEVLLKLEEVFNELSEGKEFFGGENIGFIDVAFGCYLSWLRVKEKFTGTKKFDEAKNPGLVKWAEAFSAHPAVKGILPETDKLVEYAIALAQRLAAAAAADAAPPK</sequence>
<gene>
    <name evidence="1" type="ORF">MILVUS5_LOCUS16252</name>
</gene>
<evidence type="ECO:0000313" key="1">
    <source>
        <dbReference type="EMBL" id="CAJ2647800.1"/>
    </source>
</evidence>
<name>A0ACB0JW28_TRIPR</name>
<organism evidence="1 2">
    <name type="scientific">Trifolium pratense</name>
    <name type="common">Red clover</name>
    <dbReference type="NCBI Taxonomy" id="57577"/>
    <lineage>
        <taxon>Eukaryota</taxon>
        <taxon>Viridiplantae</taxon>
        <taxon>Streptophyta</taxon>
        <taxon>Embryophyta</taxon>
        <taxon>Tracheophyta</taxon>
        <taxon>Spermatophyta</taxon>
        <taxon>Magnoliopsida</taxon>
        <taxon>eudicotyledons</taxon>
        <taxon>Gunneridae</taxon>
        <taxon>Pentapetalae</taxon>
        <taxon>rosids</taxon>
        <taxon>fabids</taxon>
        <taxon>Fabales</taxon>
        <taxon>Fabaceae</taxon>
        <taxon>Papilionoideae</taxon>
        <taxon>50 kb inversion clade</taxon>
        <taxon>NPAAA clade</taxon>
        <taxon>Hologalegina</taxon>
        <taxon>IRL clade</taxon>
        <taxon>Trifolieae</taxon>
        <taxon>Trifolium</taxon>
    </lineage>
</organism>
<dbReference type="EMBL" id="CASHSV030000109">
    <property type="protein sequence ID" value="CAJ2647800.1"/>
    <property type="molecule type" value="Genomic_DNA"/>
</dbReference>
<keyword evidence="2" id="KW-1185">Reference proteome</keyword>
<reference evidence="1" key="1">
    <citation type="submission" date="2023-10" db="EMBL/GenBank/DDBJ databases">
        <authorList>
            <person name="Rodriguez Cubillos JULIANA M."/>
            <person name="De Vega J."/>
        </authorList>
    </citation>
    <scope>NUCLEOTIDE SEQUENCE</scope>
</reference>